<evidence type="ECO:0000313" key="3">
    <source>
        <dbReference type="Proteomes" id="UP001187471"/>
    </source>
</evidence>
<evidence type="ECO:0000313" key="2">
    <source>
        <dbReference type="EMBL" id="KAK2974865.1"/>
    </source>
</evidence>
<comment type="caution">
    <text evidence="2">The sequence shown here is derived from an EMBL/GenBank/DDBJ whole genome shotgun (WGS) entry which is preliminary data.</text>
</comment>
<accession>A0AA88U8H7</accession>
<keyword evidence="3" id="KW-1185">Reference proteome</keyword>
<dbReference type="Gene3D" id="3.10.20.90">
    <property type="entry name" value="Phosphatidylinositol 3-kinase Catalytic Subunit, Chain A, domain 1"/>
    <property type="match status" value="1"/>
</dbReference>
<feature type="domain" description="SNRNP25 ubiquitin-like" evidence="1">
    <location>
        <begin position="2"/>
        <end position="33"/>
    </location>
</feature>
<reference evidence="2" key="1">
    <citation type="submission" date="2022-12" db="EMBL/GenBank/DDBJ databases">
        <title>Draft genome assemblies for two species of Escallonia (Escalloniales).</title>
        <authorList>
            <person name="Chanderbali A."/>
            <person name="Dervinis C."/>
            <person name="Anghel I."/>
            <person name="Soltis D."/>
            <person name="Soltis P."/>
            <person name="Zapata F."/>
        </authorList>
    </citation>
    <scope>NUCLEOTIDE SEQUENCE</scope>
    <source>
        <strain evidence="2">UCBG92.1500</strain>
        <tissue evidence="2">Leaf</tissue>
    </source>
</reference>
<dbReference type="EMBL" id="JAVXUO010002269">
    <property type="protein sequence ID" value="KAK2974865.1"/>
    <property type="molecule type" value="Genomic_DNA"/>
</dbReference>
<dbReference type="CDD" id="cd17058">
    <property type="entry name" value="Ubl_SNRNP25"/>
    <property type="match status" value="1"/>
</dbReference>
<dbReference type="InterPro" id="IPR029071">
    <property type="entry name" value="Ubiquitin-like_domsf"/>
</dbReference>
<dbReference type="InterPro" id="IPR040610">
    <property type="entry name" value="SNRNP25_ubiquitin"/>
</dbReference>
<organism evidence="2 3">
    <name type="scientific">Escallonia rubra</name>
    <dbReference type="NCBI Taxonomy" id="112253"/>
    <lineage>
        <taxon>Eukaryota</taxon>
        <taxon>Viridiplantae</taxon>
        <taxon>Streptophyta</taxon>
        <taxon>Embryophyta</taxon>
        <taxon>Tracheophyta</taxon>
        <taxon>Spermatophyta</taxon>
        <taxon>Magnoliopsida</taxon>
        <taxon>eudicotyledons</taxon>
        <taxon>Gunneridae</taxon>
        <taxon>Pentapetalae</taxon>
        <taxon>asterids</taxon>
        <taxon>campanulids</taxon>
        <taxon>Escalloniales</taxon>
        <taxon>Escalloniaceae</taxon>
        <taxon>Escallonia</taxon>
    </lineage>
</organism>
<dbReference type="Proteomes" id="UP001187471">
    <property type="component" value="Unassembled WGS sequence"/>
</dbReference>
<protein>
    <recommendedName>
        <fullName evidence="1">SNRNP25 ubiquitin-like domain-containing protein</fullName>
    </recommendedName>
</protein>
<name>A0AA88U8H7_9ASTE</name>
<dbReference type="SUPFAM" id="SSF54236">
    <property type="entry name" value="Ubiquitin-like"/>
    <property type="match status" value="1"/>
</dbReference>
<dbReference type="AlphaFoldDB" id="A0AA88U8H7"/>
<gene>
    <name evidence="2" type="ORF">RJ640_020780</name>
</gene>
<dbReference type="PANTHER" id="PTHR14942">
    <property type="entry name" value="U11/U12 SMALL NUCLEAR RIBONUCLEOPROTEIN 25 KDA PROTEIN"/>
    <property type="match status" value="1"/>
</dbReference>
<dbReference type="InterPro" id="IPR039690">
    <property type="entry name" value="SNRNP25"/>
</dbReference>
<sequence length="240" mass="28013">MNSATVKDLKLAVKKKVNESEQSKMGHRHISWSQQTTFGIKVRKQESQSAPKRKHVWRNFCLSYQNEKLLDDNGVLQDYGIHNNSQVQFIPYVISRVSQRHSRRRKHRFFHGLSRRVTKRRRDHKKNVKHGTVRRKHKKKFERCGRHMLPFSAAEASNGPCSLKKHKSLHELGTQSRVEAAKGVPEKQRVLNNILVGGQWWRITRILHPIPVREHGLSRHLAAAGGYPGRRKIKKSNERE</sequence>
<dbReference type="PANTHER" id="PTHR14942:SF0">
    <property type="entry name" value="U11_U12 SMALL NUCLEAR RIBONUCLEOPROTEIN 25 KDA PROTEIN"/>
    <property type="match status" value="1"/>
</dbReference>
<proteinExistence type="predicted"/>
<feature type="domain" description="SNRNP25 ubiquitin-like" evidence="1">
    <location>
        <begin position="45"/>
        <end position="92"/>
    </location>
</feature>
<evidence type="ECO:0000259" key="1">
    <source>
        <dbReference type="Pfam" id="PF18036"/>
    </source>
</evidence>
<dbReference type="Pfam" id="PF18036">
    <property type="entry name" value="Ubiquitin_4"/>
    <property type="match status" value="2"/>
</dbReference>
<dbReference type="GO" id="GO:0000398">
    <property type="term" value="P:mRNA splicing, via spliceosome"/>
    <property type="evidence" value="ECO:0007669"/>
    <property type="project" value="InterPro"/>
</dbReference>